<evidence type="ECO:0000313" key="2">
    <source>
        <dbReference type="Proteomes" id="UP000595917"/>
    </source>
</evidence>
<dbReference type="RefSeq" id="WP_215625468.1">
    <property type="nucleotide sequence ID" value="NZ_CP067089.2"/>
</dbReference>
<name>A0A7T8B974_9SPIR</name>
<evidence type="ECO:0000313" key="1">
    <source>
        <dbReference type="EMBL" id="QQO08162.1"/>
    </source>
</evidence>
<organism evidence="1 2">
    <name type="scientific">Breznakiella homolactica</name>
    <dbReference type="NCBI Taxonomy" id="2798577"/>
    <lineage>
        <taxon>Bacteria</taxon>
        <taxon>Pseudomonadati</taxon>
        <taxon>Spirochaetota</taxon>
        <taxon>Spirochaetia</taxon>
        <taxon>Spirochaetales</taxon>
        <taxon>Breznakiellaceae</taxon>
        <taxon>Breznakiella</taxon>
    </lineage>
</organism>
<dbReference type="KEGG" id="bhc:JFL75_14630"/>
<dbReference type="EMBL" id="CP067089">
    <property type="protein sequence ID" value="QQO08162.1"/>
    <property type="molecule type" value="Genomic_DNA"/>
</dbReference>
<dbReference type="Proteomes" id="UP000595917">
    <property type="component" value="Chromosome"/>
</dbReference>
<proteinExistence type="predicted"/>
<protein>
    <submittedName>
        <fullName evidence="1">Uncharacterized protein</fullName>
    </submittedName>
</protein>
<accession>A0A7T8B974</accession>
<sequence length="255" mass="28168">MGLAAVIISFVSCGIEDYLYLDPVPQSNVNTTANTQVTISRLSYSNSYLQYYGIYYRIYLSNANYTSQIDSSAMSSIHSTLYSDYQYLERYTEEYQIQNNTSGSSTANIGSVFNGRNYNLIALENGNLENVLSGSNASGYTVTLDFIETSASTIPVMRLSYTDSLGVIHVQTYNLFRNSSIPGAANFDPEPDRYFRNTADLRNSTYASKNTDVVQQTGSSYAYASFYIVAIGVDDNIAPIYSSPTFLGVMRLPGS</sequence>
<gene>
    <name evidence="1" type="ORF">JFL75_14630</name>
</gene>
<dbReference type="AlphaFoldDB" id="A0A7T8B974"/>
<reference evidence="1" key="1">
    <citation type="submission" date="2021-01" db="EMBL/GenBank/DDBJ databases">
        <title>Description of Breznakiella homolactica.</title>
        <authorList>
            <person name="Song Y."/>
            <person name="Brune A."/>
        </authorList>
    </citation>
    <scope>NUCLEOTIDE SEQUENCE</scope>
    <source>
        <strain evidence="1">RmG30</strain>
    </source>
</reference>
<keyword evidence="2" id="KW-1185">Reference proteome</keyword>